<feature type="domain" description="Neurotransmitter-gated ion-channel ligand-binding" evidence="1">
    <location>
        <begin position="16"/>
        <end position="64"/>
    </location>
</feature>
<reference evidence="2" key="1">
    <citation type="submission" date="2024-04" db="UniProtKB">
        <authorList>
            <consortium name="EnsemblMetazoa"/>
        </authorList>
    </citation>
    <scope>IDENTIFICATION</scope>
    <source>
        <strain evidence="2">EBRO</strain>
    </source>
</reference>
<accession>A0AAG5DQP2</accession>
<evidence type="ECO:0000259" key="1">
    <source>
        <dbReference type="Pfam" id="PF02931"/>
    </source>
</evidence>
<dbReference type="InterPro" id="IPR036734">
    <property type="entry name" value="Neur_chan_lig-bd_sf"/>
</dbReference>
<evidence type="ECO:0000313" key="2">
    <source>
        <dbReference type="EnsemblMetazoa" id="ENSAATROPP013607"/>
    </source>
</evidence>
<protein>
    <recommendedName>
        <fullName evidence="1">Neurotransmitter-gated ion-channel ligand-binding domain-containing protein</fullName>
    </recommendedName>
</protein>
<dbReference type="EnsemblMetazoa" id="ENSAATROPT015118">
    <property type="protein sequence ID" value="ENSAATROPP013607"/>
    <property type="gene ID" value="ENSAATROPG012298"/>
</dbReference>
<name>A0AAG5DQP2_ANOAO</name>
<evidence type="ECO:0000313" key="3">
    <source>
        <dbReference type="Proteomes" id="UP000075880"/>
    </source>
</evidence>
<dbReference type="InterPro" id="IPR006202">
    <property type="entry name" value="Neur_chan_lig-bd"/>
</dbReference>
<proteinExistence type="predicted"/>
<dbReference type="AlphaFoldDB" id="A0AAG5DQP2"/>
<dbReference type="GO" id="GO:0016020">
    <property type="term" value="C:membrane"/>
    <property type="evidence" value="ECO:0007669"/>
    <property type="project" value="InterPro"/>
</dbReference>
<keyword evidence="3" id="KW-1185">Reference proteome</keyword>
<dbReference type="Proteomes" id="UP000075880">
    <property type="component" value="Unassembled WGS sequence"/>
</dbReference>
<dbReference type="Pfam" id="PF02931">
    <property type="entry name" value="Neur_chan_LBD"/>
    <property type="match status" value="1"/>
</dbReference>
<dbReference type="Gene3D" id="2.70.170.10">
    <property type="entry name" value="Neurotransmitter-gated ion-channel ligand-binding domain"/>
    <property type="match status" value="1"/>
</dbReference>
<sequence length="68" mass="8389">METLDIYTYVVTSHFHFEEYLNTLDVFATFGMHWEDNRLKWNASDWSEIEQILPKHDEIWMPHFEIIK</sequence>
<dbReference type="SUPFAM" id="SSF63712">
    <property type="entry name" value="Nicotinic receptor ligand binding domain-like"/>
    <property type="match status" value="1"/>
</dbReference>
<organism evidence="2 3">
    <name type="scientific">Anopheles atroparvus</name>
    <name type="common">European mosquito</name>
    <dbReference type="NCBI Taxonomy" id="41427"/>
    <lineage>
        <taxon>Eukaryota</taxon>
        <taxon>Metazoa</taxon>
        <taxon>Ecdysozoa</taxon>
        <taxon>Arthropoda</taxon>
        <taxon>Hexapoda</taxon>
        <taxon>Insecta</taxon>
        <taxon>Pterygota</taxon>
        <taxon>Neoptera</taxon>
        <taxon>Endopterygota</taxon>
        <taxon>Diptera</taxon>
        <taxon>Nematocera</taxon>
        <taxon>Culicoidea</taxon>
        <taxon>Culicidae</taxon>
        <taxon>Anophelinae</taxon>
        <taxon>Anopheles</taxon>
    </lineage>
</organism>
<dbReference type="GO" id="GO:0005230">
    <property type="term" value="F:extracellular ligand-gated monoatomic ion channel activity"/>
    <property type="evidence" value="ECO:0007669"/>
    <property type="project" value="InterPro"/>
</dbReference>